<dbReference type="AlphaFoldDB" id="A0A5H2Y685"/>
<organism evidence="2">
    <name type="scientific">Prunus dulcis</name>
    <name type="common">Almond</name>
    <name type="synonym">Amygdalus dulcis</name>
    <dbReference type="NCBI Taxonomy" id="3755"/>
    <lineage>
        <taxon>Eukaryota</taxon>
        <taxon>Viridiplantae</taxon>
        <taxon>Streptophyta</taxon>
        <taxon>Embryophyta</taxon>
        <taxon>Tracheophyta</taxon>
        <taxon>Spermatophyta</taxon>
        <taxon>Magnoliopsida</taxon>
        <taxon>eudicotyledons</taxon>
        <taxon>Gunneridae</taxon>
        <taxon>Pentapetalae</taxon>
        <taxon>rosids</taxon>
        <taxon>fabids</taxon>
        <taxon>Rosales</taxon>
        <taxon>Rosaceae</taxon>
        <taxon>Amygdaloideae</taxon>
        <taxon>Amygdaleae</taxon>
        <taxon>Prunus</taxon>
    </lineage>
</organism>
<gene>
    <name evidence="2" type="ORF">Prudu_436S000300</name>
</gene>
<protein>
    <submittedName>
        <fullName evidence="2">Reduced lateral root formation</fullName>
    </submittedName>
</protein>
<accession>A0A5H2Y685</accession>
<feature type="region of interest" description="Disordered" evidence="1">
    <location>
        <begin position="1"/>
        <end position="44"/>
    </location>
</feature>
<proteinExistence type="predicted"/>
<dbReference type="EMBL" id="AP020773">
    <property type="protein sequence ID" value="BBN68450.1"/>
    <property type="molecule type" value="Genomic_DNA"/>
</dbReference>
<sequence length="135" mass="15739">MKVKPSKLCRIASSLKQQRRHSRNPPSSSTKAEMSESSTDSTRSNRYCFCGMKIKWHTSWTNLNPERRFEHNSQTRHHFFDWLDNETCPSGKEVLPGLLRRLSGMGEEIRARDEQLRLVEAEKKKLEEKVGKPIP</sequence>
<evidence type="ECO:0000313" key="2">
    <source>
        <dbReference type="EMBL" id="BBN68450.1"/>
    </source>
</evidence>
<name>A0A5H2Y685_PRUDU</name>
<evidence type="ECO:0000256" key="1">
    <source>
        <dbReference type="SAM" id="MobiDB-lite"/>
    </source>
</evidence>
<reference evidence="2" key="1">
    <citation type="journal article" date="2019" name="Science">
        <title>Mutation of a bHLH transcription factor allowed almond domestication.</title>
        <authorList>
            <person name="Sanchez-Perez R."/>
            <person name="Pavan S."/>
            <person name="Mazzeo R."/>
            <person name="Moldovan C."/>
            <person name="Aiese Cigliano R."/>
            <person name="Del Cueto J."/>
            <person name="Ricciardi F."/>
            <person name="Lotti C."/>
            <person name="Ricciardi L."/>
            <person name="Dicenta F."/>
            <person name="Lopez-Marques R.L."/>
            <person name="Lindberg Moller B."/>
        </authorList>
    </citation>
    <scope>NUCLEOTIDE SEQUENCE</scope>
</reference>
<feature type="compositionally biased region" description="Low complexity" evidence="1">
    <location>
        <begin position="27"/>
        <end position="39"/>
    </location>
</feature>
<dbReference type="PANTHER" id="PTHR33248">
    <property type="entry name" value="ZINC ION-BINDING PROTEIN"/>
    <property type="match status" value="1"/>
</dbReference>